<accession>A0AAN7KVI4</accession>
<keyword evidence="2" id="KW-1185">Reference proteome</keyword>
<dbReference type="AlphaFoldDB" id="A0AAN7KVI4"/>
<dbReference type="Proteomes" id="UP001346149">
    <property type="component" value="Unassembled WGS sequence"/>
</dbReference>
<organism evidence="1 2">
    <name type="scientific">Trapa natans</name>
    <name type="common">Water chestnut</name>
    <dbReference type="NCBI Taxonomy" id="22666"/>
    <lineage>
        <taxon>Eukaryota</taxon>
        <taxon>Viridiplantae</taxon>
        <taxon>Streptophyta</taxon>
        <taxon>Embryophyta</taxon>
        <taxon>Tracheophyta</taxon>
        <taxon>Spermatophyta</taxon>
        <taxon>Magnoliopsida</taxon>
        <taxon>eudicotyledons</taxon>
        <taxon>Gunneridae</taxon>
        <taxon>Pentapetalae</taxon>
        <taxon>rosids</taxon>
        <taxon>malvids</taxon>
        <taxon>Myrtales</taxon>
        <taxon>Lythraceae</taxon>
        <taxon>Trapa</taxon>
    </lineage>
</organism>
<dbReference type="EMBL" id="JAXQNO010000020">
    <property type="protein sequence ID" value="KAK4772199.1"/>
    <property type="molecule type" value="Genomic_DNA"/>
</dbReference>
<evidence type="ECO:0000313" key="2">
    <source>
        <dbReference type="Proteomes" id="UP001346149"/>
    </source>
</evidence>
<evidence type="ECO:0000313" key="1">
    <source>
        <dbReference type="EMBL" id="KAK4772199.1"/>
    </source>
</evidence>
<gene>
    <name evidence="1" type="ORF">SAY86_013974</name>
</gene>
<comment type="caution">
    <text evidence="1">The sequence shown here is derived from an EMBL/GenBank/DDBJ whole genome shotgun (WGS) entry which is preliminary data.</text>
</comment>
<name>A0AAN7KVI4_TRANT</name>
<sequence>MAYHSSCSHIHLDIRLVGRTREKHLQETQFTIMGFAQVYRTFWSFMEAELNGHYVQGGNMVGK</sequence>
<reference evidence="1 2" key="1">
    <citation type="journal article" date="2023" name="Hortic Res">
        <title>Pangenome of water caltrop reveals structural variations and asymmetric subgenome divergence after allopolyploidization.</title>
        <authorList>
            <person name="Zhang X."/>
            <person name="Chen Y."/>
            <person name="Wang L."/>
            <person name="Yuan Y."/>
            <person name="Fang M."/>
            <person name="Shi L."/>
            <person name="Lu R."/>
            <person name="Comes H.P."/>
            <person name="Ma Y."/>
            <person name="Chen Y."/>
            <person name="Huang G."/>
            <person name="Zhou Y."/>
            <person name="Zheng Z."/>
            <person name="Qiu Y."/>
        </authorList>
    </citation>
    <scope>NUCLEOTIDE SEQUENCE [LARGE SCALE GENOMIC DNA]</scope>
    <source>
        <strain evidence="1">F231</strain>
    </source>
</reference>
<protein>
    <submittedName>
        <fullName evidence="1">Uncharacterized protein</fullName>
    </submittedName>
</protein>
<proteinExistence type="predicted"/>